<dbReference type="PATRIC" id="fig|29536.5.peg.671"/>
<dbReference type="GO" id="GO:0009416">
    <property type="term" value="P:response to light stimulus"/>
    <property type="evidence" value="ECO:0007669"/>
    <property type="project" value="TreeGrafter"/>
</dbReference>
<dbReference type="PROSITE" id="PS51645">
    <property type="entry name" value="PHR_CRY_ALPHA_BETA"/>
    <property type="match status" value="1"/>
</dbReference>
<dbReference type="SUPFAM" id="SSF48173">
    <property type="entry name" value="Cryptochrome/photolyase FAD-binding domain"/>
    <property type="match status" value="1"/>
</dbReference>
<keyword evidence="2 5" id="KW-0285">Flavoprotein</keyword>
<evidence type="ECO:0000256" key="5">
    <source>
        <dbReference type="PIRSR" id="PIRSR602081-1"/>
    </source>
</evidence>
<dbReference type="Gene3D" id="3.40.50.620">
    <property type="entry name" value="HUPs"/>
    <property type="match status" value="1"/>
</dbReference>
<dbReference type="Pfam" id="PF03441">
    <property type="entry name" value="FAD_binding_7"/>
    <property type="match status" value="1"/>
</dbReference>
<dbReference type="GO" id="GO:0003677">
    <property type="term" value="F:DNA binding"/>
    <property type="evidence" value="ECO:0007669"/>
    <property type="project" value="TreeGrafter"/>
</dbReference>
<protein>
    <submittedName>
        <fullName evidence="8">Cryptochrome-like protein cry2</fullName>
    </submittedName>
</protein>
<evidence type="ECO:0000313" key="9">
    <source>
        <dbReference type="Proteomes" id="UP000093807"/>
    </source>
</evidence>
<evidence type="ECO:0000313" key="8">
    <source>
        <dbReference type="EMBL" id="OAZ04799.1"/>
    </source>
</evidence>
<dbReference type="EMBL" id="JMTM01000017">
    <property type="protein sequence ID" value="OAZ04799.1"/>
    <property type="molecule type" value="Genomic_DNA"/>
</dbReference>
<gene>
    <name evidence="8" type="primary">cry2</name>
    <name evidence="8" type="ORF">FLB_06470</name>
</gene>
<dbReference type="InterPro" id="IPR002081">
    <property type="entry name" value="Cryptochrome/DNA_photolyase_1"/>
</dbReference>
<feature type="binding site" evidence="5">
    <location>
        <position position="218"/>
    </location>
    <ligand>
        <name>FAD</name>
        <dbReference type="ChEBI" id="CHEBI:57692"/>
    </ligand>
</feature>
<dbReference type="InterPro" id="IPR006050">
    <property type="entry name" value="DNA_photolyase_N"/>
</dbReference>
<dbReference type="PANTHER" id="PTHR11455">
    <property type="entry name" value="CRYPTOCHROME"/>
    <property type="match status" value="1"/>
</dbReference>
<dbReference type="SUPFAM" id="SSF52425">
    <property type="entry name" value="Cryptochrome/photolyase, N-terminal domain"/>
    <property type="match status" value="1"/>
</dbReference>
<dbReference type="InterPro" id="IPR036155">
    <property type="entry name" value="Crypto/Photolyase_N_sf"/>
</dbReference>
<name>A0A199XU00_9FLAO</name>
<proteinExistence type="inferred from homology"/>
<dbReference type="AlphaFoldDB" id="A0A199XU00"/>
<dbReference type="RefSeq" id="WP_064714515.1">
    <property type="nucleotide sequence ID" value="NZ_JMTM01000017.1"/>
</dbReference>
<reference evidence="8 9" key="1">
    <citation type="submission" date="2016-06" db="EMBL/GenBank/DDBJ databases">
        <title>Draft genome sequence of Flavobacterium succinicans strain DD5b.</title>
        <authorList>
            <person name="Poehlein A."/>
            <person name="Daniel R."/>
            <person name="Simeonova D.D."/>
        </authorList>
    </citation>
    <scope>NUCLEOTIDE SEQUENCE [LARGE SCALE GENOMIC DNA]</scope>
    <source>
        <strain evidence="8 9">DD5b</strain>
    </source>
</reference>
<dbReference type="GO" id="GO:0006139">
    <property type="term" value="P:nucleobase-containing compound metabolic process"/>
    <property type="evidence" value="ECO:0007669"/>
    <property type="project" value="UniProtKB-ARBA"/>
</dbReference>
<dbReference type="InterPro" id="IPR014729">
    <property type="entry name" value="Rossmann-like_a/b/a_fold"/>
</dbReference>
<comment type="cofactor">
    <cofactor evidence="1">
        <name>(6R)-5,10-methylene-5,6,7,8-tetrahydrofolate</name>
        <dbReference type="ChEBI" id="CHEBI:15636"/>
    </cofactor>
</comment>
<evidence type="ECO:0000256" key="1">
    <source>
        <dbReference type="ARBA" id="ARBA00001932"/>
    </source>
</evidence>
<dbReference type="InterPro" id="IPR005101">
    <property type="entry name" value="Cryptochr/Photolyase_FAD-bd"/>
</dbReference>
<dbReference type="PANTHER" id="PTHR11455:SF9">
    <property type="entry name" value="CRYPTOCHROME CIRCADIAN CLOCK 5 ISOFORM X1"/>
    <property type="match status" value="1"/>
</dbReference>
<dbReference type="PRINTS" id="PR00147">
    <property type="entry name" value="DNAPHOTLYASE"/>
</dbReference>
<keyword evidence="4 6" id="KW-0157">Chromophore</keyword>
<dbReference type="OrthoDB" id="9772484at2"/>
<evidence type="ECO:0000256" key="3">
    <source>
        <dbReference type="ARBA" id="ARBA00022827"/>
    </source>
</evidence>
<dbReference type="GO" id="GO:0003904">
    <property type="term" value="F:deoxyribodipyrimidine photo-lyase activity"/>
    <property type="evidence" value="ECO:0007669"/>
    <property type="project" value="TreeGrafter"/>
</dbReference>
<evidence type="ECO:0000256" key="4">
    <source>
        <dbReference type="ARBA" id="ARBA00022991"/>
    </source>
</evidence>
<evidence type="ECO:0000256" key="2">
    <source>
        <dbReference type="ARBA" id="ARBA00022630"/>
    </source>
</evidence>
<feature type="binding site" evidence="5">
    <location>
        <position position="269"/>
    </location>
    <ligand>
        <name>FAD</name>
        <dbReference type="ChEBI" id="CHEBI:57692"/>
    </ligand>
</feature>
<dbReference type="Pfam" id="PF00875">
    <property type="entry name" value="DNA_photolyase"/>
    <property type="match status" value="1"/>
</dbReference>
<keyword evidence="9" id="KW-1185">Reference proteome</keyword>
<feature type="domain" description="Photolyase/cryptochrome alpha/beta" evidence="7">
    <location>
        <begin position="7"/>
        <end position="137"/>
    </location>
</feature>
<dbReference type="PROSITE" id="PS00394">
    <property type="entry name" value="DNA_PHOTOLYASES_1_1"/>
    <property type="match status" value="1"/>
</dbReference>
<dbReference type="InterPro" id="IPR018394">
    <property type="entry name" value="DNA_photolyase_1_CS_C"/>
</dbReference>
<dbReference type="Gene3D" id="1.10.579.10">
    <property type="entry name" value="DNA Cyclobutane Dipyrimidine Photolyase, subunit A, domain 3"/>
    <property type="match status" value="1"/>
</dbReference>
<dbReference type="GO" id="GO:0071949">
    <property type="term" value="F:FAD binding"/>
    <property type="evidence" value="ECO:0007669"/>
    <property type="project" value="TreeGrafter"/>
</dbReference>
<accession>A0A199XU00</accession>
<sequence length="494" mass="58232">MNSNKKHINIVWFKRDLRLQDNEAIHSAIHSGQPTLLLYVFEKSLQNDGHYSDRHWNFIKQSIVALNTQLEPYNTKVLAVNGEVISAINSIQELYAIKNVYSHQETGVRITYERDKAFKRFCKNNQINWIENINNGIFRGLKNRSNWVVQWEKYMNEPKFSFLPNDDTFLRLNQIEKLERLLEKTNLTTIPDAIFQKGGTEMGEKYLDSFFKNRYFNYSDHISKPLLARKSCSRLSPYIAWGNLSAREVLQRAATFRLICTNKKQIDSFVSRLTWQAHFIQKFEMEEIMEFESINKGYHDLKKKINSNYVEAWKKGQTGVPLVDACMRCLNETGYLNFRMRALLVSFFTHNLWQPWQEATQHLSQMFLDFEPGIHYPQLQMQAGETGVNLLRIYNPIKNSLEHDPQGEFIKQWVPELRNLPLPFVHQPSKMTFLDQKFNNFELGKDYPKPIVNIDRTRKFASDFLWKMKKNPLVKEESNRILKLHTLADIGDSD</sequence>
<comment type="similarity">
    <text evidence="6">Belongs to the DNA photolyase family.</text>
</comment>
<dbReference type="Gene3D" id="1.25.40.80">
    <property type="match status" value="1"/>
</dbReference>
<keyword evidence="3 5" id="KW-0274">FAD</keyword>
<organism evidence="8 9">
    <name type="scientific">Flavobacterium succinicans</name>
    <dbReference type="NCBI Taxonomy" id="29536"/>
    <lineage>
        <taxon>Bacteria</taxon>
        <taxon>Pseudomonadati</taxon>
        <taxon>Bacteroidota</taxon>
        <taxon>Flavobacteriia</taxon>
        <taxon>Flavobacteriales</taxon>
        <taxon>Flavobacteriaceae</taxon>
        <taxon>Flavobacterium</taxon>
    </lineage>
</organism>
<dbReference type="GO" id="GO:0006950">
    <property type="term" value="P:response to stress"/>
    <property type="evidence" value="ECO:0007669"/>
    <property type="project" value="UniProtKB-ARBA"/>
</dbReference>
<dbReference type="Proteomes" id="UP000093807">
    <property type="component" value="Unassembled WGS sequence"/>
</dbReference>
<evidence type="ECO:0000256" key="6">
    <source>
        <dbReference type="RuleBase" id="RU004182"/>
    </source>
</evidence>
<comment type="cofactor">
    <cofactor evidence="5">
        <name>FAD</name>
        <dbReference type="ChEBI" id="CHEBI:57692"/>
    </cofactor>
    <text evidence="5">Binds 1 FAD per subunit.</text>
</comment>
<evidence type="ECO:0000259" key="7">
    <source>
        <dbReference type="PROSITE" id="PS51645"/>
    </source>
</evidence>
<comment type="caution">
    <text evidence="8">The sequence shown here is derived from an EMBL/GenBank/DDBJ whole genome shotgun (WGS) entry which is preliminary data.</text>
</comment>
<dbReference type="InterPro" id="IPR036134">
    <property type="entry name" value="Crypto/Photolyase_FAD-like_sf"/>
</dbReference>